<comment type="caution">
    <text evidence="2">The sequence shown here is derived from an EMBL/GenBank/DDBJ whole genome shotgun (WGS) entry which is preliminary data.</text>
</comment>
<feature type="compositionally biased region" description="Polar residues" evidence="1">
    <location>
        <begin position="171"/>
        <end position="189"/>
    </location>
</feature>
<name>A0A9J6EAK5_RHIMP</name>
<keyword evidence="3" id="KW-1185">Reference proteome</keyword>
<dbReference type="AlphaFoldDB" id="A0A9J6EAK5"/>
<dbReference type="Proteomes" id="UP000821866">
    <property type="component" value="Chromosome 3"/>
</dbReference>
<protein>
    <submittedName>
        <fullName evidence="2">Uncharacterized protein</fullName>
    </submittedName>
</protein>
<gene>
    <name evidence="2" type="ORF">HPB51_016393</name>
</gene>
<accession>A0A9J6EAK5</accession>
<evidence type="ECO:0000256" key="1">
    <source>
        <dbReference type="SAM" id="MobiDB-lite"/>
    </source>
</evidence>
<proteinExistence type="predicted"/>
<reference evidence="2" key="1">
    <citation type="journal article" date="2020" name="Cell">
        <title>Large-Scale Comparative Analyses of Tick Genomes Elucidate Their Genetic Diversity and Vector Capacities.</title>
        <authorList>
            <consortium name="Tick Genome and Microbiome Consortium (TIGMIC)"/>
            <person name="Jia N."/>
            <person name="Wang J."/>
            <person name="Shi W."/>
            <person name="Du L."/>
            <person name="Sun Y."/>
            <person name="Zhan W."/>
            <person name="Jiang J.F."/>
            <person name="Wang Q."/>
            <person name="Zhang B."/>
            <person name="Ji P."/>
            <person name="Bell-Sakyi L."/>
            <person name="Cui X.M."/>
            <person name="Yuan T.T."/>
            <person name="Jiang B.G."/>
            <person name="Yang W.F."/>
            <person name="Lam T.T."/>
            <person name="Chang Q.C."/>
            <person name="Ding S.J."/>
            <person name="Wang X.J."/>
            <person name="Zhu J.G."/>
            <person name="Ruan X.D."/>
            <person name="Zhao L."/>
            <person name="Wei J.T."/>
            <person name="Ye R.Z."/>
            <person name="Que T.C."/>
            <person name="Du C.H."/>
            <person name="Zhou Y.H."/>
            <person name="Cheng J.X."/>
            <person name="Dai P.F."/>
            <person name="Guo W.B."/>
            <person name="Han X.H."/>
            <person name="Huang E.J."/>
            <person name="Li L.F."/>
            <person name="Wei W."/>
            <person name="Gao Y.C."/>
            <person name="Liu J.Z."/>
            <person name="Shao H.Z."/>
            <person name="Wang X."/>
            <person name="Wang C.C."/>
            <person name="Yang T.C."/>
            <person name="Huo Q.B."/>
            <person name="Li W."/>
            <person name="Chen H.Y."/>
            <person name="Chen S.E."/>
            <person name="Zhou L.G."/>
            <person name="Ni X.B."/>
            <person name="Tian J.H."/>
            <person name="Sheng Y."/>
            <person name="Liu T."/>
            <person name="Pan Y.S."/>
            <person name="Xia L.Y."/>
            <person name="Li J."/>
            <person name="Zhao F."/>
            <person name="Cao W.C."/>
        </authorList>
    </citation>
    <scope>NUCLEOTIDE SEQUENCE</scope>
    <source>
        <strain evidence="2">Rmic-2018</strain>
    </source>
</reference>
<reference evidence="2" key="2">
    <citation type="submission" date="2021-09" db="EMBL/GenBank/DDBJ databases">
        <authorList>
            <person name="Jia N."/>
            <person name="Wang J."/>
            <person name="Shi W."/>
            <person name="Du L."/>
            <person name="Sun Y."/>
            <person name="Zhan W."/>
            <person name="Jiang J."/>
            <person name="Wang Q."/>
            <person name="Zhang B."/>
            <person name="Ji P."/>
            <person name="Sakyi L.B."/>
            <person name="Cui X."/>
            <person name="Yuan T."/>
            <person name="Jiang B."/>
            <person name="Yang W."/>
            <person name="Lam T.T.-Y."/>
            <person name="Chang Q."/>
            <person name="Ding S."/>
            <person name="Wang X."/>
            <person name="Zhu J."/>
            <person name="Ruan X."/>
            <person name="Zhao L."/>
            <person name="Wei J."/>
            <person name="Que T."/>
            <person name="Du C."/>
            <person name="Cheng J."/>
            <person name="Dai P."/>
            <person name="Han X."/>
            <person name="Huang E."/>
            <person name="Gao Y."/>
            <person name="Liu J."/>
            <person name="Shao H."/>
            <person name="Ye R."/>
            <person name="Li L."/>
            <person name="Wei W."/>
            <person name="Wang X."/>
            <person name="Wang C."/>
            <person name="Huo Q."/>
            <person name="Li W."/>
            <person name="Guo W."/>
            <person name="Chen H."/>
            <person name="Chen S."/>
            <person name="Zhou L."/>
            <person name="Zhou L."/>
            <person name="Ni X."/>
            <person name="Tian J."/>
            <person name="Zhou Y."/>
            <person name="Sheng Y."/>
            <person name="Liu T."/>
            <person name="Pan Y."/>
            <person name="Xia L."/>
            <person name="Li J."/>
            <person name="Zhao F."/>
            <person name="Cao W."/>
        </authorList>
    </citation>
    <scope>NUCLEOTIDE SEQUENCE</scope>
    <source>
        <strain evidence="2">Rmic-2018</strain>
        <tissue evidence="2">Larvae</tissue>
    </source>
</reference>
<organism evidence="2 3">
    <name type="scientific">Rhipicephalus microplus</name>
    <name type="common">Cattle tick</name>
    <name type="synonym">Boophilus microplus</name>
    <dbReference type="NCBI Taxonomy" id="6941"/>
    <lineage>
        <taxon>Eukaryota</taxon>
        <taxon>Metazoa</taxon>
        <taxon>Ecdysozoa</taxon>
        <taxon>Arthropoda</taxon>
        <taxon>Chelicerata</taxon>
        <taxon>Arachnida</taxon>
        <taxon>Acari</taxon>
        <taxon>Parasitiformes</taxon>
        <taxon>Ixodida</taxon>
        <taxon>Ixodoidea</taxon>
        <taxon>Ixodidae</taxon>
        <taxon>Rhipicephalinae</taxon>
        <taxon>Rhipicephalus</taxon>
        <taxon>Boophilus</taxon>
    </lineage>
</organism>
<evidence type="ECO:0000313" key="3">
    <source>
        <dbReference type="Proteomes" id="UP000821866"/>
    </source>
</evidence>
<sequence>MSSLRKWQQFFFFEETACGLSLRIRARRTQPAWSGEYEVDVYNLLPAKSADGPNHKTHRDHALDNSTDASFCRLCAAHCDGLTLGKTTKVDIALKPHLDKFFQFPTSSTLSVNVSVEVRIQDICGYVSESLYSDSSGRHFSNMHSLYAVSDAIVLYRGQRKCEMAPENRETSTANVRRNCTGDGLSQSK</sequence>
<evidence type="ECO:0000313" key="2">
    <source>
        <dbReference type="EMBL" id="KAH8031335.1"/>
    </source>
</evidence>
<dbReference type="EMBL" id="JABSTU010000005">
    <property type="protein sequence ID" value="KAH8031335.1"/>
    <property type="molecule type" value="Genomic_DNA"/>
</dbReference>
<feature type="region of interest" description="Disordered" evidence="1">
    <location>
        <begin position="166"/>
        <end position="189"/>
    </location>
</feature>
<dbReference type="VEuPathDB" id="VectorBase:LOC119164986"/>